<dbReference type="AlphaFoldDB" id="M5UAE6"/>
<evidence type="ECO:0000313" key="2">
    <source>
        <dbReference type="EMBL" id="EMI58407.1"/>
    </source>
</evidence>
<feature type="region of interest" description="Disordered" evidence="1">
    <location>
        <begin position="1"/>
        <end position="25"/>
    </location>
</feature>
<keyword evidence="3" id="KW-1185">Reference proteome</keyword>
<dbReference type="EMBL" id="ANOH01000008">
    <property type="protein sequence ID" value="EMI58407.1"/>
    <property type="molecule type" value="Genomic_DNA"/>
</dbReference>
<reference evidence="2 3" key="1">
    <citation type="journal article" date="2013" name="Mar. Genomics">
        <title>Expression of sulfatases in Rhodopirellula baltica and the diversity of sulfatases in the genus Rhodopirellula.</title>
        <authorList>
            <person name="Wegner C.E."/>
            <person name="Richter-Heitmann T."/>
            <person name="Klindworth A."/>
            <person name="Klockow C."/>
            <person name="Richter M."/>
            <person name="Achstetter T."/>
            <person name="Glockner F.O."/>
            <person name="Harder J."/>
        </authorList>
    </citation>
    <scope>NUCLEOTIDE SEQUENCE [LARGE SCALE GENOMIC DNA]</scope>
    <source>
        <strain evidence="2 3">SM41</strain>
    </source>
</reference>
<dbReference type="RefSeq" id="WP_008673260.1">
    <property type="nucleotide sequence ID" value="NZ_ANOH01000008.1"/>
</dbReference>
<dbReference type="Proteomes" id="UP000011885">
    <property type="component" value="Unassembled WGS sequence"/>
</dbReference>
<organism evidence="2 3">
    <name type="scientific">Rhodopirellula sallentina SM41</name>
    <dbReference type="NCBI Taxonomy" id="1263870"/>
    <lineage>
        <taxon>Bacteria</taxon>
        <taxon>Pseudomonadati</taxon>
        <taxon>Planctomycetota</taxon>
        <taxon>Planctomycetia</taxon>
        <taxon>Pirellulales</taxon>
        <taxon>Pirellulaceae</taxon>
        <taxon>Rhodopirellula</taxon>
    </lineage>
</organism>
<sequence length="124" mass="13707">MAFQPEPNKKDTPDDALTDPLPQPLAEHVTNDVDKKQIAQFVTTIKNSEQQVGENIIAALQHEDTVAVLTTVAIGPDGNQRVISAALNPQRMKQVQEILRDAEVERVDEQPCFGFHCLVKPKPS</sequence>
<comment type="caution">
    <text evidence="2">The sequence shown here is derived from an EMBL/GenBank/DDBJ whole genome shotgun (WGS) entry which is preliminary data.</text>
</comment>
<proteinExistence type="predicted"/>
<dbReference type="PATRIC" id="fig|1263870.3.peg.151"/>
<protein>
    <submittedName>
        <fullName evidence="2">Uncharacterized protein</fullName>
    </submittedName>
</protein>
<evidence type="ECO:0000313" key="3">
    <source>
        <dbReference type="Proteomes" id="UP000011885"/>
    </source>
</evidence>
<evidence type="ECO:0000256" key="1">
    <source>
        <dbReference type="SAM" id="MobiDB-lite"/>
    </source>
</evidence>
<accession>M5UAE6</accession>
<dbReference type="OrthoDB" id="287802at2"/>
<name>M5UAE6_9BACT</name>
<gene>
    <name evidence="2" type="ORF">RSSM_00134</name>
</gene>